<evidence type="ECO:0000256" key="1">
    <source>
        <dbReference type="ARBA" id="ARBA00023015"/>
    </source>
</evidence>
<evidence type="ECO:0000256" key="3">
    <source>
        <dbReference type="ARBA" id="ARBA00023163"/>
    </source>
</evidence>
<dbReference type="Proteomes" id="UP000466785">
    <property type="component" value="Chromosome"/>
</dbReference>
<feature type="domain" description="HTH araC/xylS-type" evidence="4">
    <location>
        <begin position="206"/>
        <end position="307"/>
    </location>
</feature>
<proteinExistence type="predicted"/>
<dbReference type="InterPro" id="IPR009057">
    <property type="entry name" value="Homeodomain-like_sf"/>
</dbReference>
<organism evidence="5 6">
    <name type="scientific">Mycolicibacterium poriferae</name>
    <dbReference type="NCBI Taxonomy" id="39694"/>
    <lineage>
        <taxon>Bacteria</taxon>
        <taxon>Bacillati</taxon>
        <taxon>Actinomycetota</taxon>
        <taxon>Actinomycetes</taxon>
        <taxon>Mycobacteriales</taxon>
        <taxon>Mycobacteriaceae</taxon>
        <taxon>Mycolicibacterium</taxon>
    </lineage>
</organism>
<evidence type="ECO:0000313" key="5">
    <source>
        <dbReference type="EMBL" id="BBX49662.1"/>
    </source>
</evidence>
<dbReference type="RefSeq" id="WP_235682428.1">
    <property type="nucleotide sequence ID" value="NZ_AP022570.1"/>
</dbReference>
<keyword evidence="2" id="KW-0238">DNA-binding</keyword>
<evidence type="ECO:0000313" key="6">
    <source>
        <dbReference type="Proteomes" id="UP000466785"/>
    </source>
</evidence>
<name>A0A6N4V256_9MYCO</name>
<evidence type="ECO:0000256" key="2">
    <source>
        <dbReference type="ARBA" id="ARBA00023125"/>
    </source>
</evidence>
<dbReference type="SMART" id="SM00342">
    <property type="entry name" value="HTH_ARAC"/>
    <property type="match status" value="1"/>
</dbReference>
<dbReference type="SUPFAM" id="SSF46689">
    <property type="entry name" value="Homeodomain-like"/>
    <property type="match status" value="2"/>
</dbReference>
<dbReference type="AlphaFoldDB" id="A0A6N4V256"/>
<dbReference type="InterPro" id="IPR050204">
    <property type="entry name" value="AraC_XylS_family_regulators"/>
</dbReference>
<dbReference type="Pfam" id="PF12833">
    <property type="entry name" value="HTH_18"/>
    <property type="match status" value="1"/>
</dbReference>
<gene>
    <name evidence="5" type="ORF">MPOR_06880</name>
</gene>
<sequence length="307" mass="34129">MFDSDDLAATQDFFTRAYSKTTITPDRGGSPSTHIERRWYGPVNIDHLDVRFHMSYEAAPMHRICLSQVHTGTIEEDVAGRGRDVLMPGDVALFCQPELPYSGRVCKASYDLTLFDVDLLDRLAGLDGERVQLLGHRPVSQEAEQHIRATLDYVRALVSDGAPVTPLVASTTAAMLAGAVLSAFPNTASRPDSTAVKTDTRPVMLRRAIAFIEDNADSPIVLSDVADSVHVTPRALQYMFKRHLDMTPMAYLRRVRLDHAHHDLVDADPADTTVQHIAARWGFAHTGRFAAMYRQTYGCMPSDTLRY</sequence>
<dbReference type="GO" id="GO:0043565">
    <property type="term" value="F:sequence-specific DNA binding"/>
    <property type="evidence" value="ECO:0007669"/>
    <property type="project" value="InterPro"/>
</dbReference>
<dbReference type="InterPro" id="IPR018060">
    <property type="entry name" value="HTH_AraC"/>
</dbReference>
<dbReference type="GO" id="GO:0003700">
    <property type="term" value="F:DNA-binding transcription factor activity"/>
    <property type="evidence" value="ECO:0007669"/>
    <property type="project" value="InterPro"/>
</dbReference>
<dbReference type="PANTHER" id="PTHR46796:SF12">
    <property type="entry name" value="HTH-TYPE DNA-BINDING TRANSCRIPTIONAL ACTIVATOR EUTR"/>
    <property type="match status" value="1"/>
</dbReference>
<evidence type="ECO:0000259" key="4">
    <source>
        <dbReference type="PROSITE" id="PS01124"/>
    </source>
</evidence>
<protein>
    <recommendedName>
        <fullName evidence="4">HTH araC/xylS-type domain-containing protein</fullName>
    </recommendedName>
</protein>
<dbReference type="PANTHER" id="PTHR46796">
    <property type="entry name" value="HTH-TYPE TRANSCRIPTIONAL ACTIVATOR RHAS-RELATED"/>
    <property type="match status" value="1"/>
</dbReference>
<accession>A0A6N4V256</accession>
<dbReference type="PROSITE" id="PS01124">
    <property type="entry name" value="HTH_ARAC_FAMILY_2"/>
    <property type="match status" value="1"/>
</dbReference>
<dbReference type="Gene3D" id="1.10.10.60">
    <property type="entry name" value="Homeodomain-like"/>
    <property type="match status" value="1"/>
</dbReference>
<keyword evidence="1" id="KW-0805">Transcription regulation</keyword>
<reference evidence="5 6" key="1">
    <citation type="journal article" date="2019" name="Emerg. Microbes Infect.">
        <title>Comprehensive subspecies identification of 175 nontuberculous mycobacteria species based on 7547 genomic profiles.</title>
        <authorList>
            <person name="Matsumoto Y."/>
            <person name="Kinjo T."/>
            <person name="Motooka D."/>
            <person name="Nabeya D."/>
            <person name="Jung N."/>
            <person name="Uechi K."/>
            <person name="Horii T."/>
            <person name="Iida T."/>
            <person name="Fujita J."/>
            <person name="Nakamura S."/>
        </authorList>
    </citation>
    <scope>NUCLEOTIDE SEQUENCE [LARGE SCALE GENOMIC DNA]</scope>
    <source>
        <strain evidence="5 6">JCM 12603</strain>
    </source>
</reference>
<dbReference type="EMBL" id="AP022570">
    <property type="protein sequence ID" value="BBX49662.1"/>
    <property type="molecule type" value="Genomic_DNA"/>
</dbReference>
<dbReference type="KEGG" id="mpof:MPOR_06880"/>
<keyword evidence="6" id="KW-1185">Reference proteome</keyword>
<keyword evidence="3" id="KW-0804">Transcription</keyword>